<reference evidence="1 2" key="1">
    <citation type="submission" date="2015-11" db="EMBL/GenBank/DDBJ databases">
        <title>Draft genome sequence of Paramesorhizobium deserti A-3-E, a strain highly resistant to diverse beta-lactam antibiotics.</title>
        <authorList>
            <person name="Lv R."/>
            <person name="Yang X."/>
            <person name="Fang N."/>
            <person name="Guo J."/>
            <person name="Luo X."/>
            <person name="Peng F."/>
            <person name="Yang R."/>
            <person name="Cui Y."/>
            <person name="Fang C."/>
            <person name="Song Y."/>
        </authorList>
    </citation>
    <scope>NUCLEOTIDE SEQUENCE [LARGE SCALE GENOMIC DNA]</scope>
    <source>
        <strain evidence="1 2">A-3-E</strain>
    </source>
</reference>
<proteinExistence type="predicted"/>
<dbReference type="Proteomes" id="UP000070107">
    <property type="component" value="Unassembled WGS sequence"/>
</dbReference>
<dbReference type="STRING" id="1494590.ATN84_24635"/>
<dbReference type="OrthoDB" id="8420594at2"/>
<dbReference type="InterPro" id="IPR021233">
    <property type="entry name" value="DUF2783"/>
</dbReference>
<evidence type="ECO:0000313" key="2">
    <source>
        <dbReference type="Proteomes" id="UP000070107"/>
    </source>
</evidence>
<dbReference type="Pfam" id="PF10932">
    <property type="entry name" value="DUF2783"/>
    <property type="match status" value="1"/>
</dbReference>
<dbReference type="AlphaFoldDB" id="A0A135HXT3"/>
<dbReference type="RefSeq" id="WP_068881239.1">
    <property type="nucleotide sequence ID" value="NZ_LNTU01000004.1"/>
</dbReference>
<sequence>MTRLITTPNLSDPDDVYEKLIRLHEGRTDAESLKVWSRLVLILVNHIGDRKVIEQAIDIAASHKRPGH</sequence>
<protein>
    <recommendedName>
        <fullName evidence="3">DUF2783 domain-containing protein</fullName>
    </recommendedName>
</protein>
<evidence type="ECO:0008006" key="3">
    <source>
        <dbReference type="Google" id="ProtNLM"/>
    </source>
</evidence>
<dbReference type="EMBL" id="LNTU01000004">
    <property type="protein sequence ID" value="KXF77999.1"/>
    <property type="molecule type" value="Genomic_DNA"/>
</dbReference>
<evidence type="ECO:0000313" key="1">
    <source>
        <dbReference type="EMBL" id="KXF77999.1"/>
    </source>
</evidence>
<keyword evidence="2" id="KW-1185">Reference proteome</keyword>
<gene>
    <name evidence="1" type="ORF">ATN84_24635</name>
</gene>
<comment type="caution">
    <text evidence="1">The sequence shown here is derived from an EMBL/GenBank/DDBJ whole genome shotgun (WGS) entry which is preliminary data.</text>
</comment>
<organism evidence="1 2">
    <name type="scientific">Paramesorhizobium deserti</name>
    <dbReference type="NCBI Taxonomy" id="1494590"/>
    <lineage>
        <taxon>Bacteria</taxon>
        <taxon>Pseudomonadati</taxon>
        <taxon>Pseudomonadota</taxon>
        <taxon>Alphaproteobacteria</taxon>
        <taxon>Hyphomicrobiales</taxon>
        <taxon>Phyllobacteriaceae</taxon>
        <taxon>Paramesorhizobium</taxon>
    </lineage>
</organism>
<name>A0A135HXT3_9HYPH</name>
<accession>A0A135HXT3</accession>